<evidence type="ECO:0000256" key="4">
    <source>
        <dbReference type="ARBA" id="ARBA00022771"/>
    </source>
</evidence>
<evidence type="ECO:0000256" key="3">
    <source>
        <dbReference type="ARBA" id="ARBA00022723"/>
    </source>
</evidence>
<keyword evidence="7" id="KW-1133">Transmembrane helix</keyword>
<organism evidence="9 10">
    <name type="scientific">Rosa chinensis</name>
    <name type="common">China rose</name>
    <dbReference type="NCBI Taxonomy" id="74649"/>
    <lineage>
        <taxon>Eukaryota</taxon>
        <taxon>Viridiplantae</taxon>
        <taxon>Streptophyta</taxon>
        <taxon>Embryophyta</taxon>
        <taxon>Tracheophyta</taxon>
        <taxon>Spermatophyta</taxon>
        <taxon>Magnoliopsida</taxon>
        <taxon>eudicotyledons</taxon>
        <taxon>Gunneridae</taxon>
        <taxon>Pentapetalae</taxon>
        <taxon>rosids</taxon>
        <taxon>fabids</taxon>
        <taxon>Rosales</taxon>
        <taxon>Rosaceae</taxon>
        <taxon>Rosoideae</taxon>
        <taxon>Rosoideae incertae sedis</taxon>
        <taxon>Rosa</taxon>
    </lineage>
</organism>
<dbReference type="SUPFAM" id="SSF57850">
    <property type="entry name" value="RING/U-box"/>
    <property type="match status" value="1"/>
</dbReference>
<dbReference type="GO" id="GO:0008270">
    <property type="term" value="F:zinc ion binding"/>
    <property type="evidence" value="ECO:0007669"/>
    <property type="project" value="UniProtKB-KW"/>
</dbReference>
<keyword evidence="7" id="KW-0812">Transmembrane</keyword>
<dbReference type="EC" id="2.3.2.27" evidence="2"/>
<evidence type="ECO:0000256" key="5">
    <source>
        <dbReference type="ARBA" id="ARBA00022833"/>
    </source>
</evidence>
<keyword evidence="7" id="KW-0472">Membrane</keyword>
<evidence type="ECO:0000313" key="9">
    <source>
        <dbReference type="EMBL" id="PRQ17375.1"/>
    </source>
</evidence>
<evidence type="ECO:0000313" key="10">
    <source>
        <dbReference type="Proteomes" id="UP000238479"/>
    </source>
</evidence>
<comment type="caution">
    <text evidence="9">The sequence shown here is derived from an EMBL/GenBank/DDBJ whole genome shotgun (WGS) entry which is preliminary data.</text>
</comment>
<evidence type="ECO:0000259" key="8">
    <source>
        <dbReference type="PROSITE" id="PS50089"/>
    </source>
</evidence>
<feature type="domain" description="RING-type" evidence="8">
    <location>
        <begin position="205"/>
        <end position="258"/>
    </location>
</feature>
<dbReference type="Gramene" id="PRQ17375">
    <property type="protein sequence ID" value="PRQ17375"/>
    <property type="gene ID" value="RchiOBHm_Chr7g0194301"/>
</dbReference>
<proteinExistence type="predicted"/>
<keyword evidence="3" id="KW-0479">Metal-binding</keyword>
<dbReference type="Gene3D" id="3.30.40.10">
    <property type="entry name" value="Zinc/RING finger domain, C3HC4 (zinc finger)"/>
    <property type="match status" value="1"/>
</dbReference>
<dbReference type="GO" id="GO:0016567">
    <property type="term" value="P:protein ubiquitination"/>
    <property type="evidence" value="ECO:0007669"/>
    <property type="project" value="TreeGrafter"/>
</dbReference>
<dbReference type="InterPro" id="IPR001841">
    <property type="entry name" value="Znf_RING"/>
</dbReference>
<dbReference type="PROSITE" id="PS50089">
    <property type="entry name" value="ZF_RING_2"/>
    <property type="match status" value="1"/>
</dbReference>
<evidence type="ECO:0000256" key="2">
    <source>
        <dbReference type="ARBA" id="ARBA00012483"/>
    </source>
</evidence>
<dbReference type="EMBL" id="PDCK01000045">
    <property type="protein sequence ID" value="PRQ17375.1"/>
    <property type="molecule type" value="Genomic_DNA"/>
</dbReference>
<dbReference type="PANTHER" id="PTHR15710:SF229">
    <property type="entry name" value="E3 UBIQUITIN-PROTEIN LIGASE RNF181-LIKE"/>
    <property type="match status" value="1"/>
</dbReference>
<dbReference type="Pfam" id="PF13639">
    <property type="entry name" value="zf-RING_2"/>
    <property type="match status" value="1"/>
</dbReference>
<evidence type="ECO:0000256" key="1">
    <source>
        <dbReference type="ARBA" id="ARBA00000900"/>
    </source>
</evidence>
<dbReference type="GO" id="GO:0005737">
    <property type="term" value="C:cytoplasm"/>
    <property type="evidence" value="ECO:0007669"/>
    <property type="project" value="TreeGrafter"/>
</dbReference>
<reference evidence="9 10" key="1">
    <citation type="journal article" date="2018" name="Nat. Genet.">
        <title>The Rosa genome provides new insights in the design of modern roses.</title>
        <authorList>
            <person name="Bendahmane M."/>
        </authorList>
    </citation>
    <scope>NUCLEOTIDE SEQUENCE [LARGE SCALE GENOMIC DNA]</scope>
    <source>
        <strain evidence="10">cv. Old Blush</strain>
    </source>
</reference>
<keyword evidence="5" id="KW-0862">Zinc</keyword>
<keyword evidence="4 6" id="KW-0863">Zinc-finger</keyword>
<gene>
    <name evidence="9" type="ORF">RchiOBHm_Chr7g0194301</name>
</gene>
<evidence type="ECO:0000256" key="6">
    <source>
        <dbReference type="PROSITE-ProRule" id="PRU00175"/>
    </source>
</evidence>
<dbReference type="GO" id="GO:0061630">
    <property type="term" value="F:ubiquitin protein ligase activity"/>
    <property type="evidence" value="ECO:0007669"/>
    <property type="project" value="UniProtKB-EC"/>
</dbReference>
<sequence length="299" mass="33723">MSPERHYFWSGATDTHPRDPRLAPEIKIPSGADTKIRLGYYKIYGRSWVDTPDATVFSPAKLIARTLLLVSLSSVKKSSKRRYYTKLLAEQLSNIGVPGHEQPVVLEKLFGVIDVTVPGRHIIVFLGDVTVHLLDNASNLGAGDVTLSLWINGKYTDDQQIMLQRLTMESRYDVPKVTPATKSSIEDLEKVRLDSLEATFRQMPCTICMEGLDTSGDVKKGIDHQQQHVIARLPCSHIYHEDCIVQWLKTNHRCPLCRSPIVELHKALKPQLRLHWPLLMMSAVGMLSATLIPRLLNRS</sequence>
<dbReference type="PANTHER" id="PTHR15710">
    <property type="entry name" value="E3 UBIQUITIN-PROTEIN LIGASE PRAJA"/>
    <property type="match status" value="1"/>
</dbReference>
<evidence type="ECO:0000256" key="7">
    <source>
        <dbReference type="SAM" id="Phobius"/>
    </source>
</evidence>
<comment type="catalytic activity">
    <reaction evidence="1">
        <text>S-ubiquitinyl-[E2 ubiquitin-conjugating enzyme]-L-cysteine + [acceptor protein]-L-lysine = [E2 ubiquitin-conjugating enzyme]-L-cysteine + N(6)-ubiquitinyl-[acceptor protein]-L-lysine.</text>
        <dbReference type="EC" id="2.3.2.27"/>
    </reaction>
</comment>
<dbReference type="AlphaFoldDB" id="A0A2P6P613"/>
<accession>A0A2P6P613</accession>
<protein>
    <recommendedName>
        <fullName evidence="2">RING-type E3 ubiquitin transferase</fullName>
        <ecNumber evidence="2">2.3.2.27</ecNumber>
    </recommendedName>
</protein>
<keyword evidence="10" id="KW-1185">Reference proteome</keyword>
<name>A0A2P6P613_ROSCH</name>
<dbReference type="OrthoDB" id="546550at2759"/>
<feature type="transmembrane region" description="Helical" evidence="7">
    <location>
        <begin position="274"/>
        <end position="296"/>
    </location>
</feature>
<dbReference type="InterPro" id="IPR013083">
    <property type="entry name" value="Znf_RING/FYVE/PHD"/>
</dbReference>
<dbReference type="Proteomes" id="UP000238479">
    <property type="component" value="Chromosome 7"/>
</dbReference>
<dbReference type="SMART" id="SM00184">
    <property type="entry name" value="RING"/>
    <property type="match status" value="1"/>
</dbReference>